<comment type="caution">
    <text evidence="1">The sequence shown here is derived from an EMBL/GenBank/DDBJ whole genome shotgun (WGS) entry which is preliminary data.</text>
</comment>
<evidence type="ECO:0000313" key="1">
    <source>
        <dbReference type="EMBL" id="KAK4819112.1"/>
    </source>
</evidence>
<dbReference type="AlphaFoldDB" id="A0AAN7NMW1"/>
<reference evidence="1 2" key="1">
    <citation type="journal article" date="2023" name="J. Hered.">
        <title>Chromosome-level genome of the wood stork (Mycteria americana) provides insight into avian chromosome evolution.</title>
        <authorList>
            <person name="Flamio R. Jr."/>
            <person name="Ramstad K.M."/>
        </authorList>
    </citation>
    <scope>NUCLEOTIDE SEQUENCE [LARGE SCALE GENOMIC DNA]</scope>
    <source>
        <strain evidence="1">JAX WOST 10</strain>
    </source>
</reference>
<gene>
    <name evidence="1" type="ORF">QYF61_025579</name>
</gene>
<dbReference type="Proteomes" id="UP001333110">
    <property type="component" value="Unassembled WGS sequence"/>
</dbReference>
<name>A0AAN7NMW1_MYCAM</name>
<sequence length="91" mass="10216">MNELKTKSKVCRIRGPSDLQGSLQPQILCGSPCSPGNGSKLHQGTFSLHIRKHFFTKRVVKHQNRLPREVIDAPNLSAFKRHLGNARNSML</sequence>
<accession>A0AAN7NMW1</accession>
<proteinExistence type="predicted"/>
<organism evidence="1 2">
    <name type="scientific">Mycteria americana</name>
    <name type="common">Wood stork</name>
    <dbReference type="NCBI Taxonomy" id="33587"/>
    <lineage>
        <taxon>Eukaryota</taxon>
        <taxon>Metazoa</taxon>
        <taxon>Chordata</taxon>
        <taxon>Craniata</taxon>
        <taxon>Vertebrata</taxon>
        <taxon>Euteleostomi</taxon>
        <taxon>Archelosauria</taxon>
        <taxon>Archosauria</taxon>
        <taxon>Dinosauria</taxon>
        <taxon>Saurischia</taxon>
        <taxon>Theropoda</taxon>
        <taxon>Coelurosauria</taxon>
        <taxon>Aves</taxon>
        <taxon>Neognathae</taxon>
        <taxon>Neoaves</taxon>
        <taxon>Aequornithes</taxon>
        <taxon>Ciconiiformes</taxon>
        <taxon>Ciconiidae</taxon>
        <taxon>Mycteria</taxon>
    </lineage>
</organism>
<protein>
    <submittedName>
        <fullName evidence="1">Uncharacterized protein</fullName>
    </submittedName>
</protein>
<dbReference type="EMBL" id="JAUNZN010000007">
    <property type="protein sequence ID" value="KAK4819112.1"/>
    <property type="molecule type" value="Genomic_DNA"/>
</dbReference>
<evidence type="ECO:0000313" key="2">
    <source>
        <dbReference type="Proteomes" id="UP001333110"/>
    </source>
</evidence>
<keyword evidence="2" id="KW-1185">Reference proteome</keyword>